<evidence type="ECO:0008006" key="4">
    <source>
        <dbReference type="Google" id="ProtNLM"/>
    </source>
</evidence>
<proteinExistence type="predicted"/>
<name>A0ABX1R5J9_9PSEU</name>
<protein>
    <recommendedName>
        <fullName evidence="4">SPW repeat-containing protein</fullName>
    </recommendedName>
</protein>
<evidence type="ECO:0000313" key="2">
    <source>
        <dbReference type="EMBL" id="NMH75663.1"/>
    </source>
</evidence>
<dbReference type="EMBL" id="JAAXKY010000001">
    <property type="protein sequence ID" value="NMH75663.1"/>
    <property type="molecule type" value="Genomic_DNA"/>
</dbReference>
<reference evidence="2 3" key="1">
    <citation type="submission" date="2020-04" db="EMBL/GenBank/DDBJ databases">
        <authorList>
            <person name="Klaysubun C."/>
            <person name="Duangmal K."/>
            <person name="Lipun K."/>
        </authorList>
    </citation>
    <scope>NUCLEOTIDE SEQUENCE [LARGE SCALE GENOMIC DNA]</scope>
    <source>
        <strain evidence="2 3">JCM 11839</strain>
    </source>
</reference>
<keyword evidence="1" id="KW-1133">Transmembrane helix</keyword>
<feature type="transmembrane region" description="Helical" evidence="1">
    <location>
        <begin position="48"/>
        <end position="66"/>
    </location>
</feature>
<sequence>MNGLAAKIGATFYVIWGLVHINAAYALLTLGQSIDPSMVQARIFQDAWNILVGAVAVIIVGIAMNWRNSKTGFWINLTVVSLLDIPFVLFVIAPGYAPLWPGLQGPIAWVIAAVFSTLGLAGHPVRPKSAHVAAGHSH</sequence>
<keyword evidence="1" id="KW-0812">Transmembrane</keyword>
<keyword evidence="3" id="KW-1185">Reference proteome</keyword>
<accession>A0ABX1R5J9</accession>
<evidence type="ECO:0000313" key="3">
    <source>
        <dbReference type="Proteomes" id="UP001296706"/>
    </source>
</evidence>
<evidence type="ECO:0000256" key="1">
    <source>
        <dbReference type="SAM" id="Phobius"/>
    </source>
</evidence>
<feature type="transmembrane region" description="Helical" evidence="1">
    <location>
        <begin position="12"/>
        <end position="28"/>
    </location>
</feature>
<feature type="transmembrane region" description="Helical" evidence="1">
    <location>
        <begin position="103"/>
        <end position="121"/>
    </location>
</feature>
<comment type="caution">
    <text evidence="2">The sequence shown here is derived from an EMBL/GenBank/DDBJ whole genome shotgun (WGS) entry which is preliminary data.</text>
</comment>
<feature type="transmembrane region" description="Helical" evidence="1">
    <location>
        <begin position="73"/>
        <end position="97"/>
    </location>
</feature>
<keyword evidence="1" id="KW-0472">Membrane</keyword>
<dbReference type="RefSeq" id="WP_169393726.1">
    <property type="nucleotide sequence ID" value="NZ_BAAAJH010000033.1"/>
</dbReference>
<dbReference type="Proteomes" id="UP001296706">
    <property type="component" value="Unassembled WGS sequence"/>
</dbReference>
<gene>
    <name evidence="2" type="ORF">HF577_00805</name>
</gene>
<organism evidence="2 3">
    <name type="scientific">Pseudonocardia xinjiangensis</name>
    <dbReference type="NCBI Taxonomy" id="75289"/>
    <lineage>
        <taxon>Bacteria</taxon>
        <taxon>Bacillati</taxon>
        <taxon>Actinomycetota</taxon>
        <taxon>Actinomycetes</taxon>
        <taxon>Pseudonocardiales</taxon>
        <taxon>Pseudonocardiaceae</taxon>
        <taxon>Pseudonocardia</taxon>
    </lineage>
</organism>